<evidence type="ECO:0000313" key="2">
    <source>
        <dbReference type="EMBL" id="KAF5176438.1"/>
    </source>
</evidence>
<protein>
    <submittedName>
        <fullName evidence="2">Uncharacterized protein</fullName>
    </submittedName>
</protein>
<keyword evidence="3" id="KW-1185">Reference proteome</keyword>
<reference evidence="2 3" key="1">
    <citation type="submission" date="2020-06" db="EMBL/GenBank/DDBJ databases">
        <title>Transcriptomic and genomic resources for Thalictrum thalictroides and T. hernandezii: Facilitating candidate gene discovery in an emerging model plant lineage.</title>
        <authorList>
            <person name="Arias T."/>
            <person name="Riano-Pachon D.M."/>
            <person name="Di Stilio V.S."/>
        </authorList>
    </citation>
    <scope>NUCLEOTIDE SEQUENCE [LARGE SCALE GENOMIC DNA]</scope>
    <source>
        <strain evidence="3">cv. WT478/WT964</strain>
        <tissue evidence="2">Leaves</tissue>
    </source>
</reference>
<gene>
    <name evidence="2" type="ORF">FRX31_033974</name>
</gene>
<name>A0A7J6UVD4_THATH</name>
<organism evidence="2 3">
    <name type="scientific">Thalictrum thalictroides</name>
    <name type="common">Rue-anemone</name>
    <name type="synonym">Anemone thalictroides</name>
    <dbReference type="NCBI Taxonomy" id="46969"/>
    <lineage>
        <taxon>Eukaryota</taxon>
        <taxon>Viridiplantae</taxon>
        <taxon>Streptophyta</taxon>
        <taxon>Embryophyta</taxon>
        <taxon>Tracheophyta</taxon>
        <taxon>Spermatophyta</taxon>
        <taxon>Magnoliopsida</taxon>
        <taxon>Ranunculales</taxon>
        <taxon>Ranunculaceae</taxon>
        <taxon>Thalictroideae</taxon>
        <taxon>Thalictrum</taxon>
    </lineage>
</organism>
<sequence>MLEQAHPSVDDDDTMRWILSPTSQFTVRSMYDLIAEEEGAKHFPYKLVWEPEIPYKEIWEAVMGGIATHGTRIEEAHIRNWLENWPPINATRWGVEASRNRIEPKHDEAVTPLPQAVPSPPKAPISPSYGPVDRHEARVPCPGCCPGGGGN</sequence>
<dbReference type="EMBL" id="JABWDY010042748">
    <property type="protein sequence ID" value="KAF5176438.1"/>
    <property type="molecule type" value="Genomic_DNA"/>
</dbReference>
<comment type="caution">
    <text evidence="2">The sequence shown here is derived from an EMBL/GenBank/DDBJ whole genome shotgun (WGS) entry which is preliminary data.</text>
</comment>
<feature type="compositionally biased region" description="Pro residues" evidence="1">
    <location>
        <begin position="115"/>
        <end position="124"/>
    </location>
</feature>
<dbReference type="OrthoDB" id="1705419at2759"/>
<proteinExistence type="predicted"/>
<evidence type="ECO:0000256" key="1">
    <source>
        <dbReference type="SAM" id="MobiDB-lite"/>
    </source>
</evidence>
<dbReference type="AlphaFoldDB" id="A0A7J6UVD4"/>
<accession>A0A7J6UVD4</accession>
<dbReference type="Proteomes" id="UP000554482">
    <property type="component" value="Unassembled WGS sequence"/>
</dbReference>
<evidence type="ECO:0000313" key="3">
    <source>
        <dbReference type="Proteomes" id="UP000554482"/>
    </source>
</evidence>
<feature type="region of interest" description="Disordered" evidence="1">
    <location>
        <begin position="111"/>
        <end position="132"/>
    </location>
</feature>